<evidence type="ECO:0000313" key="2">
    <source>
        <dbReference type="Proteomes" id="UP000215355"/>
    </source>
</evidence>
<dbReference type="Gene3D" id="2.60.260.20">
    <property type="entry name" value="Urease metallochaperone UreE, N-terminal domain"/>
    <property type="match status" value="1"/>
</dbReference>
<accession>A0AAJ5C1Y8</accession>
<dbReference type="SUPFAM" id="SSF69737">
    <property type="entry name" value="Urease metallochaperone UreE, C-terminal domain"/>
    <property type="match status" value="1"/>
</dbReference>
<dbReference type="Proteomes" id="UP000215355">
    <property type="component" value="Chromosome 1"/>
</dbReference>
<protein>
    <submittedName>
        <fullName evidence="1">Urease accessory protein UreE</fullName>
    </submittedName>
</protein>
<dbReference type="SUPFAM" id="SSF69287">
    <property type="entry name" value="Urease metallochaperone UreE, N-terminal domain"/>
    <property type="match status" value="1"/>
</dbReference>
<gene>
    <name evidence="1" type="primary">ureE_1</name>
    <name evidence="1" type="ORF">SAMEA4412673_03673</name>
</gene>
<reference evidence="1 2" key="1">
    <citation type="submission" date="2017-06" db="EMBL/GenBank/DDBJ databases">
        <authorList>
            <consortium name="Pathogen Informatics"/>
        </authorList>
    </citation>
    <scope>NUCLEOTIDE SEQUENCE [LARGE SCALE GENOMIC DNA]</scope>
    <source>
        <strain evidence="1 2">NCTC12149</strain>
    </source>
</reference>
<organism evidence="1 2">
    <name type="scientific">Sphingobacterium mizutaii</name>
    <dbReference type="NCBI Taxonomy" id="1010"/>
    <lineage>
        <taxon>Bacteria</taxon>
        <taxon>Pseudomonadati</taxon>
        <taxon>Bacteroidota</taxon>
        <taxon>Sphingobacteriia</taxon>
        <taxon>Sphingobacteriales</taxon>
        <taxon>Sphingobacteriaceae</taxon>
        <taxon>Sphingobacterium</taxon>
    </lineage>
</organism>
<sequence>MIFIEKLPQDLVVQQNEVDFLELEWYEVNRTYLKRKTVLGVPVKIQWTEKLTLQDGQVIYQDEGVSIRIRIKECLCILLTSDSIHTIGKFCYDVGNRHLPIFQVSDQRIAVSYDARLFQALKEKYEDQVVLEEMKLLPNTALKAFGNFI</sequence>
<dbReference type="Gene3D" id="3.30.70.790">
    <property type="entry name" value="UreE, C-terminal domain"/>
    <property type="match status" value="1"/>
</dbReference>
<dbReference type="GO" id="GO:0065003">
    <property type="term" value="P:protein-containing complex assembly"/>
    <property type="evidence" value="ECO:0007669"/>
    <property type="project" value="InterPro"/>
</dbReference>
<dbReference type="EMBL" id="LT906468">
    <property type="protein sequence ID" value="SNV61066.1"/>
    <property type="molecule type" value="Genomic_DNA"/>
</dbReference>
<dbReference type="GO" id="GO:0019627">
    <property type="term" value="P:urea metabolic process"/>
    <property type="evidence" value="ECO:0007669"/>
    <property type="project" value="InterPro"/>
</dbReference>
<dbReference type="AlphaFoldDB" id="A0AAJ5C1Y8"/>
<dbReference type="InterPro" id="IPR036118">
    <property type="entry name" value="UreE_N_sf"/>
</dbReference>
<evidence type="ECO:0000313" key="1">
    <source>
        <dbReference type="EMBL" id="SNV61066.1"/>
    </source>
</evidence>
<dbReference type="GO" id="GO:0016151">
    <property type="term" value="F:nickel cation binding"/>
    <property type="evidence" value="ECO:0007669"/>
    <property type="project" value="InterPro"/>
</dbReference>
<proteinExistence type="predicted"/>
<name>A0AAJ5C1Y8_9SPHI</name>
<dbReference type="RefSeq" id="WP_093099255.1">
    <property type="nucleotide sequence ID" value="NZ_FNGK01000004.1"/>
</dbReference>
<dbReference type="KEGG" id="smiz:4412673_03673"/>